<reference evidence="1 2" key="1">
    <citation type="submission" date="2019-09" db="EMBL/GenBank/DDBJ databases">
        <authorList>
            <person name="Chen X.-Y."/>
        </authorList>
    </citation>
    <scope>NUCLEOTIDE SEQUENCE [LARGE SCALE GENOMIC DNA]</scope>
    <source>
        <strain evidence="1 2">NY5</strain>
    </source>
</reference>
<evidence type="ECO:0000313" key="1">
    <source>
        <dbReference type="EMBL" id="KAA1194608.1"/>
    </source>
</evidence>
<keyword evidence="2" id="KW-1185">Reference proteome</keyword>
<protein>
    <recommendedName>
        <fullName evidence="3">Porin</fullName>
    </recommendedName>
</protein>
<gene>
    <name evidence="1" type="ORF">F0M18_00735</name>
</gene>
<dbReference type="EMBL" id="VTUX01000001">
    <property type="protein sequence ID" value="KAA1194608.1"/>
    <property type="molecule type" value="Genomic_DNA"/>
</dbReference>
<dbReference type="InterPro" id="IPR023614">
    <property type="entry name" value="Porin_dom_sf"/>
</dbReference>
<comment type="caution">
    <text evidence="1">The sequence shown here is derived from an EMBL/GenBank/DDBJ whole genome shotgun (WGS) entry which is preliminary data.</text>
</comment>
<sequence length="386" mass="43484">MADTPEARVNFGAWTYVRYLNQTGLDDSYTDSFGREFDIDIRNDFQVNKVNLTFNGWLFDPDFRWLLYTWTSNTSQGESAQVVVAGNLKYRFNEALDIGVGIDPLPGTRTTAGSFPHWVKLDSRTMADDFFRPSYTTGIWASGQLATGLDYRVMLGNNLSQLGVNASRLGDSLDTFSGRLDWMPTTGEYGPGKGIDDFDMHTELATILGVAFTYSDEDRQSQPGTEDINNSQIRLSDGTRIFNPGAFNTDGRINEATYQMLAMDAGMKYQGFSLMGEYYWRWVDDFSIEGDIPEDELFDHGFQLQTTYMFVPKTLQGYVAGSKIFGEYGDPWDTAVGVNWYPFGHRLVRVNGELLYMKDSPIGYSSIPYQVGGDGTVFHANVEMKF</sequence>
<accession>A0A5B0X7M7</accession>
<evidence type="ECO:0000313" key="2">
    <source>
        <dbReference type="Proteomes" id="UP000323708"/>
    </source>
</evidence>
<name>A0A5B0X7M7_9GAMM</name>
<dbReference type="AlphaFoldDB" id="A0A5B0X7M7"/>
<dbReference type="Gene3D" id="2.40.160.10">
    <property type="entry name" value="Porin"/>
    <property type="match status" value="1"/>
</dbReference>
<proteinExistence type="predicted"/>
<dbReference type="Proteomes" id="UP000323708">
    <property type="component" value="Unassembled WGS sequence"/>
</dbReference>
<evidence type="ECO:0008006" key="3">
    <source>
        <dbReference type="Google" id="ProtNLM"/>
    </source>
</evidence>
<organism evidence="1 2">
    <name type="scientific">Pseudohalioglobus sediminis</name>
    <dbReference type="NCBI Taxonomy" id="2606449"/>
    <lineage>
        <taxon>Bacteria</taxon>
        <taxon>Pseudomonadati</taxon>
        <taxon>Pseudomonadota</taxon>
        <taxon>Gammaproteobacteria</taxon>
        <taxon>Cellvibrionales</taxon>
        <taxon>Halieaceae</taxon>
        <taxon>Pseudohalioglobus</taxon>
    </lineage>
</organism>